<feature type="transmembrane region" description="Helical" evidence="8">
    <location>
        <begin position="391"/>
        <end position="410"/>
    </location>
</feature>
<dbReference type="GO" id="GO:0005886">
    <property type="term" value="C:plasma membrane"/>
    <property type="evidence" value="ECO:0007669"/>
    <property type="project" value="UniProtKB-SubCell"/>
</dbReference>
<evidence type="ECO:0000313" key="12">
    <source>
        <dbReference type="Proteomes" id="UP000078544"/>
    </source>
</evidence>
<feature type="transmembrane region" description="Helical" evidence="8">
    <location>
        <begin position="160"/>
        <end position="178"/>
    </location>
</feature>
<feature type="transmembrane region" description="Helical" evidence="8">
    <location>
        <begin position="128"/>
        <end position="148"/>
    </location>
</feature>
<dbReference type="OrthoDB" id="434240at2759"/>
<evidence type="ECO:0000256" key="1">
    <source>
        <dbReference type="ARBA" id="ARBA00004141"/>
    </source>
</evidence>
<evidence type="ECO:0000259" key="10">
    <source>
        <dbReference type="PROSITE" id="PS50850"/>
    </source>
</evidence>
<sequence length="515" mass="55306">MISRIAVLWRAPEVNPITKKARSIPFINPIDPYGRVFLFSWLGFMIAFWAWYTFPPLLTVTIKKDLNLSTAQVANSNIISLCATLLLRFMAGPLCDRFGARKVFVSLLLVGCLPIGLAPLVQNASGLYASRFFIGVLGATFVPCQVWCTGFFDKNVVGTANAFVGGFGNAGGGITYFIMPAVFDSLVDMQGFSPSKAWRVTFIVPLICLIACSLCMLFLCPDTPLGRWEERSEKIQENVNKYETGTSTAVNTPGVLSGRASRDEEKGDGFNGADSKPASQRSIVSLSEAVSIAQAETVVKPSLKESWPVVFSSQTFFHVATYSCSFGGELAVNSILSSYYHANFPHLNQSKASNYAAIFGFLNFVTRPLGGAIADVLYVRSGRNLWMKKGWITICGILSGVLLLVVGLINPSEADGRTISTMVGLVSLAAIFIEAGNGANFALVPHVHPSANGIVSGCTGAGGNLGGVIFAIIFRFIDSGAGYNKAFWIIGIMHMGINLAVCWIPPLPKGQIGGR</sequence>
<name>A0A166UM79_9HYPO</name>
<dbReference type="Gene3D" id="1.20.1250.20">
    <property type="entry name" value="MFS general substrate transporter like domains"/>
    <property type="match status" value="2"/>
</dbReference>
<comment type="caution">
    <text evidence="11">The sequence shown here is derived from an EMBL/GenBank/DDBJ whole genome shotgun (WGS) entry which is preliminary data.</text>
</comment>
<organism evidence="11 12">
    <name type="scientific">Moelleriella libera RCEF 2490</name>
    <dbReference type="NCBI Taxonomy" id="1081109"/>
    <lineage>
        <taxon>Eukaryota</taxon>
        <taxon>Fungi</taxon>
        <taxon>Dikarya</taxon>
        <taxon>Ascomycota</taxon>
        <taxon>Pezizomycotina</taxon>
        <taxon>Sordariomycetes</taxon>
        <taxon>Hypocreomycetidae</taxon>
        <taxon>Hypocreales</taxon>
        <taxon>Clavicipitaceae</taxon>
        <taxon>Moelleriella</taxon>
    </lineage>
</organism>
<evidence type="ECO:0000256" key="2">
    <source>
        <dbReference type="ARBA" id="ARBA00008432"/>
    </source>
</evidence>
<dbReference type="PROSITE" id="PS50850">
    <property type="entry name" value="MFS"/>
    <property type="match status" value="1"/>
</dbReference>
<keyword evidence="8" id="KW-1003">Cell membrane</keyword>
<dbReference type="FunFam" id="1.20.1250.20:FF:000382">
    <property type="entry name" value="Nitrate transporter CrnA"/>
    <property type="match status" value="1"/>
</dbReference>
<dbReference type="NCBIfam" id="TIGR00886">
    <property type="entry name" value="2A0108"/>
    <property type="match status" value="1"/>
</dbReference>
<feature type="domain" description="Major facilitator superfamily (MFS) profile" evidence="10">
    <location>
        <begin position="36"/>
        <end position="509"/>
    </location>
</feature>
<dbReference type="Pfam" id="PF07690">
    <property type="entry name" value="MFS_1"/>
    <property type="match status" value="1"/>
</dbReference>
<dbReference type="AlphaFoldDB" id="A0A166UM79"/>
<dbReference type="GO" id="GO:0015113">
    <property type="term" value="F:nitrite transmembrane transporter activity"/>
    <property type="evidence" value="ECO:0007669"/>
    <property type="project" value="InterPro"/>
</dbReference>
<keyword evidence="4 8" id="KW-0812">Transmembrane</keyword>
<dbReference type="InterPro" id="IPR011701">
    <property type="entry name" value="MFS"/>
</dbReference>
<keyword evidence="12" id="KW-1185">Reference proteome</keyword>
<dbReference type="InterPro" id="IPR044772">
    <property type="entry name" value="NO3_transporter"/>
</dbReference>
<gene>
    <name evidence="11" type="ORF">AAL_00176</name>
</gene>
<feature type="transmembrane region" description="Helical" evidence="8">
    <location>
        <begin position="486"/>
        <end position="506"/>
    </location>
</feature>
<evidence type="ECO:0000256" key="5">
    <source>
        <dbReference type="ARBA" id="ARBA00022989"/>
    </source>
</evidence>
<feature type="transmembrane region" description="Helical" evidence="8">
    <location>
        <begin position="454"/>
        <end position="474"/>
    </location>
</feature>
<comment type="subcellular location">
    <subcellularLocation>
        <location evidence="8">Cell membrane</location>
        <topology evidence="8">Multi-pass membrane protein</topology>
    </subcellularLocation>
    <subcellularLocation>
        <location evidence="1">Membrane</location>
        <topology evidence="1">Multi-pass membrane protein</topology>
    </subcellularLocation>
</comment>
<keyword evidence="7 8" id="KW-0472">Membrane</keyword>
<keyword evidence="5 8" id="KW-1133">Transmembrane helix</keyword>
<evidence type="ECO:0000313" key="11">
    <source>
        <dbReference type="EMBL" id="OAA32711.1"/>
    </source>
</evidence>
<dbReference type="GO" id="GO:0042128">
    <property type="term" value="P:nitrate assimilation"/>
    <property type="evidence" value="ECO:0007669"/>
    <property type="project" value="UniProtKB-UniRule"/>
</dbReference>
<evidence type="ECO:0000256" key="6">
    <source>
        <dbReference type="ARBA" id="ARBA00023063"/>
    </source>
</evidence>
<evidence type="ECO:0000256" key="3">
    <source>
        <dbReference type="ARBA" id="ARBA00022448"/>
    </source>
</evidence>
<dbReference type="InterPro" id="IPR020846">
    <property type="entry name" value="MFS_dom"/>
</dbReference>
<dbReference type="Proteomes" id="UP000078544">
    <property type="component" value="Unassembled WGS sequence"/>
</dbReference>
<dbReference type="STRING" id="1081109.A0A166UM79"/>
<proteinExistence type="inferred from homology"/>
<feature type="transmembrane region" description="Helical" evidence="8">
    <location>
        <begin position="74"/>
        <end position="91"/>
    </location>
</feature>
<dbReference type="EMBL" id="AZGY01000001">
    <property type="protein sequence ID" value="OAA32711.1"/>
    <property type="molecule type" value="Genomic_DNA"/>
</dbReference>
<evidence type="ECO:0000256" key="7">
    <source>
        <dbReference type="ARBA" id="ARBA00023136"/>
    </source>
</evidence>
<dbReference type="PANTHER" id="PTHR23515">
    <property type="entry name" value="HIGH-AFFINITY NITRATE TRANSPORTER 2.3"/>
    <property type="match status" value="1"/>
</dbReference>
<protein>
    <recommendedName>
        <fullName evidence="8">Nitrate/nitrite transporter</fullName>
    </recommendedName>
</protein>
<feature type="region of interest" description="Disordered" evidence="9">
    <location>
        <begin position="245"/>
        <end position="277"/>
    </location>
</feature>
<dbReference type="InterPro" id="IPR036259">
    <property type="entry name" value="MFS_trans_sf"/>
</dbReference>
<accession>A0A166UM79</accession>
<keyword evidence="6 8" id="KW-0534">Nitrate assimilation</keyword>
<feature type="transmembrane region" description="Helical" evidence="8">
    <location>
        <begin position="422"/>
        <end position="442"/>
    </location>
</feature>
<comment type="similarity">
    <text evidence="2 8">Belongs to the major facilitator superfamily. Nitrate/nitrite porter (TC 2.A.1.8) family.</text>
</comment>
<dbReference type="GO" id="GO:0015112">
    <property type="term" value="F:nitrate transmembrane transporter activity"/>
    <property type="evidence" value="ECO:0007669"/>
    <property type="project" value="UniProtKB-UniRule"/>
</dbReference>
<feature type="transmembrane region" description="Helical" evidence="8">
    <location>
        <begin position="36"/>
        <end position="54"/>
    </location>
</feature>
<evidence type="ECO:0000256" key="9">
    <source>
        <dbReference type="SAM" id="MobiDB-lite"/>
    </source>
</evidence>
<evidence type="ECO:0000256" key="4">
    <source>
        <dbReference type="ARBA" id="ARBA00022692"/>
    </source>
</evidence>
<keyword evidence="3 8" id="KW-0813">Transport</keyword>
<feature type="transmembrane region" description="Helical" evidence="8">
    <location>
        <begin position="103"/>
        <end position="122"/>
    </location>
</feature>
<dbReference type="SUPFAM" id="SSF103473">
    <property type="entry name" value="MFS general substrate transporter"/>
    <property type="match status" value="1"/>
</dbReference>
<evidence type="ECO:0000256" key="8">
    <source>
        <dbReference type="RuleBase" id="RU366033"/>
    </source>
</evidence>
<dbReference type="InterPro" id="IPR004737">
    <property type="entry name" value="NO3_transporter_NarK/NarU-like"/>
</dbReference>
<reference evidence="11 12" key="1">
    <citation type="journal article" date="2016" name="Genome Biol. Evol.">
        <title>Divergent and convergent evolution of fungal pathogenicity.</title>
        <authorList>
            <person name="Shang Y."/>
            <person name="Xiao G."/>
            <person name="Zheng P."/>
            <person name="Cen K."/>
            <person name="Zhan S."/>
            <person name="Wang C."/>
        </authorList>
    </citation>
    <scope>NUCLEOTIDE SEQUENCE [LARGE SCALE GENOMIC DNA]</scope>
    <source>
        <strain evidence="11 12">RCEF 2490</strain>
    </source>
</reference>
<feature type="transmembrane region" description="Helical" evidence="8">
    <location>
        <begin position="198"/>
        <end position="219"/>
    </location>
</feature>